<dbReference type="NCBIfam" id="TIGR04056">
    <property type="entry name" value="OMP_RagA_SusC"/>
    <property type="match status" value="1"/>
</dbReference>
<organism evidence="3 4">
    <name type="scientific">Roseisolibacter agri</name>
    <dbReference type="NCBI Taxonomy" id="2014610"/>
    <lineage>
        <taxon>Bacteria</taxon>
        <taxon>Pseudomonadati</taxon>
        <taxon>Gemmatimonadota</taxon>
        <taxon>Gemmatimonadia</taxon>
        <taxon>Gemmatimonadales</taxon>
        <taxon>Gemmatimonadaceae</taxon>
        <taxon>Roseisolibacter</taxon>
    </lineage>
</organism>
<evidence type="ECO:0000259" key="2">
    <source>
        <dbReference type="Pfam" id="PF07715"/>
    </source>
</evidence>
<comment type="subcellular location">
    <subcellularLocation>
        <location evidence="1">Cell outer membrane</location>
        <topology evidence="1">Multi-pass membrane protein</topology>
    </subcellularLocation>
</comment>
<dbReference type="InterPro" id="IPR039426">
    <property type="entry name" value="TonB-dep_rcpt-like"/>
</dbReference>
<keyword evidence="1" id="KW-0472">Membrane</keyword>
<comment type="caution">
    <text evidence="3">The sequence shown here is derived from an EMBL/GenBank/DDBJ whole genome shotgun (WGS) entry which is preliminary data.</text>
</comment>
<dbReference type="InterPro" id="IPR037066">
    <property type="entry name" value="Plug_dom_sf"/>
</dbReference>
<dbReference type="InterPro" id="IPR012910">
    <property type="entry name" value="Plug_dom"/>
</dbReference>
<dbReference type="Pfam" id="PF13620">
    <property type="entry name" value="CarboxypepD_reg"/>
    <property type="match status" value="1"/>
</dbReference>
<dbReference type="GO" id="GO:0030246">
    <property type="term" value="F:carbohydrate binding"/>
    <property type="evidence" value="ECO:0007669"/>
    <property type="project" value="InterPro"/>
</dbReference>
<dbReference type="GO" id="GO:0009279">
    <property type="term" value="C:cell outer membrane"/>
    <property type="evidence" value="ECO:0007669"/>
    <property type="project" value="UniProtKB-SubCell"/>
</dbReference>
<dbReference type="Proteomes" id="UP001161325">
    <property type="component" value="Unassembled WGS sequence"/>
</dbReference>
<dbReference type="PROSITE" id="PS52016">
    <property type="entry name" value="TONB_DEPENDENT_REC_3"/>
    <property type="match status" value="1"/>
</dbReference>
<dbReference type="EMBL" id="BRXS01000005">
    <property type="protein sequence ID" value="GLC27126.1"/>
    <property type="molecule type" value="Genomic_DNA"/>
</dbReference>
<dbReference type="Gene3D" id="2.170.130.10">
    <property type="entry name" value="TonB-dependent receptor, plug domain"/>
    <property type="match status" value="1"/>
</dbReference>
<dbReference type="InterPro" id="IPR013784">
    <property type="entry name" value="Carb-bd-like_fold"/>
</dbReference>
<keyword evidence="1" id="KW-0813">Transport</keyword>
<name>A0AA37QDZ2_9BACT</name>
<reference evidence="3" key="1">
    <citation type="submission" date="2022-08" db="EMBL/GenBank/DDBJ databases">
        <title>Draft genome sequencing of Roseisolibacter agri AW1220.</title>
        <authorList>
            <person name="Tobiishi Y."/>
            <person name="Tonouchi A."/>
        </authorList>
    </citation>
    <scope>NUCLEOTIDE SEQUENCE</scope>
    <source>
        <strain evidence="3">AW1220</strain>
    </source>
</reference>
<gene>
    <name evidence="3" type="ORF">rosag_36390</name>
</gene>
<evidence type="ECO:0000313" key="3">
    <source>
        <dbReference type="EMBL" id="GLC27126.1"/>
    </source>
</evidence>
<keyword evidence="1" id="KW-1134">Transmembrane beta strand</keyword>
<keyword evidence="1" id="KW-0812">Transmembrane</keyword>
<dbReference type="AlphaFoldDB" id="A0AA37QDZ2"/>
<comment type="similarity">
    <text evidence="1">Belongs to the TonB-dependent receptor family.</text>
</comment>
<keyword evidence="1" id="KW-0998">Cell outer membrane</keyword>
<dbReference type="SUPFAM" id="SSF49452">
    <property type="entry name" value="Starch-binding domain-like"/>
    <property type="match status" value="1"/>
</dbReference>
<accession>A0AA37QDZ2</accession>
<dbReference type="Gene3D" id="2.60.40.1120">
    <property type="entry name" value="Carboxypeptidase-like, regulatory domain"/>
    <property type="match status" value="1"/>
</dbReference>
<keyword evidence="4" id="KW-1185">Reference proteome</keyword>
<dbReference type="SUPFAM" id="SSF56935">
    <property type="entry name" value="Porins"/>
    <property type="match status" value="1"/>
</dbReference>
<dbReference type="Pfam" id="PF07715">
    <property type="entry name" value="Plug"/>
    <property type="match status" value="1"/>
</dbReference>
<evidence type="ECO:0000313" key="4">
    <source>
        <dbReference type="Proteomes" id="UP001161325"/>
    </source>
</evidence>
<proteinExistence type="inferred from homology"/>
<feature type="domain" description="TonB-dependent receptor plug" evidence="2">
    <location>
        <begin position="126"/>
        <end position="236"/>
    </location>
</feature>
<dbReference type="InterPro" id="IPR023996">
    <property type="entry name" value="TonB-dep_OMP_SusC/RagA"/>
</dbReference>
<protein>
    <submittedName>
        <fullName evidence="3">SusC/RagA family TonB-linked outer membrane protein</fullName>
    </submittedName>
</protein>
<evidence type="ECO:0000256" key="1">
    <source>
        <dbReference type="PROSITE-ProRule" id="PRU01360"/>
    </source>
</evidence>
<sequence length="1036" mass="113307">MAPLTAGLATVAVTATAAGAQQLGRARVSGSVTDATTSRPIAGVTVRIVGTSFAAVTDSSGRFTIANAAVGQFNVEARRIGYGVSVQDNVRLVRDSTVTLNFRLVDNPLRLQSVVVSGTVEATQNVKTPFTVATLTAADLPVAPVTSAASVVQGKVAGVQVIRGGGGPGSGVTIQLRTPTSQFKTTSPLYVVDGVVQNTQTGVTTRDIATDDIASVEVIKGAAAASLYGSMGANGVISITTNRGNNLALNTTQFTVRTEAGMNSFTNEFTKPAYHHYRTNAAGGYVNAAGRDTTRRGRVADVVAFKDNPYVDPLFNPAKEFFNAGTFNRVGVTLQQNLPSTNFAISYNRQHDGGVVFESDGFHQQTLRVNVDHRRGDRLQLNVGAFHSRGTVDEPAIAWDSFFSIDPDVNINRKTPDGLYVVLPDSNSTIVNPLYRQQIYQDWLTRRARTQLSTNATLKLTSWLNGNANINYDRSDQSFENYIPRGILGTDGQTPTLGTFERENDIVEGINGTVGLTATHTFGRLTPRLSVQALSRREQNPFTEAIATDFSVAGVRDLDVGQTRTIESSFTDRRLSSVLSSLNLDYADKLIGDFSVQREGNSLYGPESRWNNWYRASGAYRMAEEAWWPLAAVNEFKLRYSYGTAGNRPSFYDQYETLELAAGGLPTRQSFGNAKLRPEVAREHEFGIDAIVKNRVSLSLVYARQVTSDNIISMPLPALSGFNTQEQNVGKVSGHTLEATLQAQLLQRGRFSWDVNLVADRSRTRLREFGRSCYGDGIRWRCDGSNVDEMWGEKFMYSTDDLPAWHASSKDAFQVNDDGVLVAVGRGNSYRDGVTKNLWGTTVVVDGRSYAWGRPILQKDSLGNNLFTRIGRSFPSMNYGFQNTVRFRDLQVYASFHGQVGGNVYNNIKQALYQSTDHNDVVQAGKPEELKKPIQYYTAADGLSSNNANYNSYFVESGTYMKLGELSVRYTIPQRLLGALGRTGVDRASLELVGRDLFTWTNYTGIDPEAGSPAVRVDNANYPMYRVFSAAVNLTF</sequence>